<dbReference type="EMBL" id="CZKB01000025">
    <property type="protein sequence ID" value="CUR61883.1"/>
    <property type="molecule type" value="Genomic_DNA"/>
</dbReference>
<dbReference type="PANTHER" id="PTHR43877:SF1">
    <property type="entry name" value="ACETYLTRANSFERASE"/>
    <property type="match status" value="1"/>
</dbReference>
<gene>
    <name evidence="4" type="ORF">NOCA150183</name>
</gene>
<accession>A0A2P2CIS8</accession>
<dbReference type="CDD" id="cd04301">
    <property type="entry name" value="NAT_SF"/>
    <property type="match status" value="1"/>
</dbReference>
<dbReference type="Pfam" id="PF00583">
    <property type="entry name" value="Acetyltransf_1"/>
    <property type="match status" value="1"/>
</dbReference>
<reference evidence="4" key="1">
    <citation type="submission" date="2015-08" db="EMBL/GenBank/DDBJ databases">
        <authorList>
            <person name="Babu N.S."/>
            <person name="Beckwith C.J."/>
            <person name="Beseler K.G."/>
            <person name="Brison A."/>
            <person name="Carone J.V."/>
            <person name="Caskin T.P."/>
            <person name="Diamond M."/>
            <person name="Durham M.E."/>
            <person name="Foxe J.M."/>
            <person name="Go M."/>
            <person name="Henderson B.A."/>
            <person name="Jones I.B."/>
            <person name="McGettigan J.A."/>
            <person name="Micheletti S.J."/>
            <person name="Nasrallah M.E."/>
            <person name="Ortiz D."/>
            <person name="Piller C.R."/>
            <person name="Privatt S.R."/>
            <person name="Schneider S.L."/>
            <person name="Sharp S."/>
            <person name="Smith T.C."/>
            <person name="Stanton J.D."/>
            <person name="Ullery H.E."/>
            <person name="Wilson R.J."/>
            <person name="Serrano M.G."/>
            <person name="Buck G."/>
            <person name="Lee V."/>
            <person name="Wang Y."/>
            <person name="Carvalho R."/>
            <person name="Voegtly L."/>
            <person name="Shi R."/>
            <person name="Duckworth R."/>
            <person name="Johnson A."/>
            <person name="Loviza R."/>
            <person name="Walstead R."/>
            <person name="Shah Z."/>
            <person name="Kiflezghi M."/>
            <person name="Wade K."/>
            <person name="Ball S.L."/>
            <person name="Bradley K.W."/>
            <person name="Asai D.J."/>
            <person name="Bowman C.A."/>
            <person name="Russell D.A."/>
            <person name="Pope W.H."/>
            <person name="Jacobs-Sera D."/>
            <person name="Hendrix R.W."/>
            <person name="Hatfull G.F."/>
        </authorList>
    </citation>
    <scope>NUCLEOTIDE SEQUENCE</scope>
</reference>
<dbReference type="GO" id="GO:0016747">
    <property type="term" value="F:acyltransferase activity, transferring groups other than amino-acyl groups"/>
    <property type="evidence" value="ECO:0007669"/>
    <property type="project" value="InterPro"/>
</dbReference>
<dbReference type="AlphaFoldDB" id="A0A2P2CIS8"/>
<protein>
    <submittedName>
        <fullName evidence="4">Putative GCN5-related N-acetyltransferase</fullName>
    </submittedName>
</protein>
<dbReference type="InterPro" id="IPR016181">
    <property type="entry name" value="Acyl_CoA_acyltransferase"/>
</dbReference>
<proteinExistence type="predicted"/>
<dbReference type="PANTHER" id="PTHR43877">
    <property type="entry name" value="AMINOALKYLPHOSPHONATE N-ACETYLTRANSFERASE-RELATED-RELATED"/>
    <property type="match status" value="1"/>
</dbReference>
<feature type="domain" description="N-acetyltransferase" evidence="3">
    <location>
        <begin position="17"/>
        <end position="164"/>
    </location>
</feature>
<keyword evidence="2" id="KW-0012">Acyltransferase</keyword>
<evidence type="ECO:0000256" key="1">
    <source>
        <dbReference type="ARBA" id="ARBA00022679"/>
    </source>
</evidence>
<dbReference type="SUPFAM" id="SSF55729">
    <property type="entry name" value="Acyl-CoA N-acyltransferases (Nat)"/>
    <property type="match status" value="1"/>
</dbReference>
<dbReference type="PROSITE" id="PS51186">
    <property type="entry name" value="GNAT"/>
    <property type="match status" value="1"/>
</dbReference>
<evidence type="ECO:0000313" key="4">
    <source>
        <dbReference type="EMBL" id="CUR61883.1"/>
    </source>
</evidence>
<evidence type="ECO:0000259" key="3">
    <source>
        <dbReference type="PROSITE" id="PS51186"/>
    </source>
</evidence>
<name>A0A2P2CIS8_9ZZZZ</name>
<sequence>MTRETTTITVLGAEDVARLREVRLTALRQEPSAFLSTFDEQVMWSDDDWTRELRRGTWLVAADQGDDVGLIGATSEDDIPRDDRYASYMWVHPDRRREGIGTLLLMTLIARLREGEVSSLWLWVMDDNPSALRLYEQTGFRLTGDRQPLAADPTRHEVRMIRRL</sequence>
<dbReference type="InterPro" id="IPR000182">
    <property type="entry name" value="GNAT_dom"/>
</dbReference>
<dbReference type="InterPro" id="IPR050832">
    <property type="entry name" value="Bact_Acetyltransf"/>
</dbReference>
<keyword evidence="1 4" id="KW-0808">Transferase</keyword>
<evidence type="ECO:0000256" key="2">
    <source>
        <dbReference type="ARBA" id="ARBA00023315"/>
    </source>
</evidence>
<dbReference type="Gene3D" id="3.40.630.30">
    <property type="match status" value="1"/>
</dbReference>
<organism evidence="4">
    <name type="scientific">metagenome</name>
    <dbReference type="NCBI Taxonomy" id="256318"/>
    <lineage>
        <taxon>unclassified sequences</taxon>
        <taxon>metagenomes</taxon>
    </lineage>
</organism>